<dbReference type="InterPro" id="IPR007889">
    <property type="entry name" value="HTH_Psq"/>
</dbReference>
<dbReference type="PANTHER" id="PTHR19303">
    <property type="entry name" value="TRANSPOSON"/>
    <property type="match status" value="1"/>
</dbReference>
<dbReference type="Pfam" id="PF03184">
    <property type="entry name" value="DDE_1"/>
    <property type="match status" value="1"/>
</dbReference>
<reference evidence="4 5" key="1">
    <citation type="journal article" date="2020" name="Phytopathology">
        <title>Genome Sequence Resources of Colletotrichum truncatum, C. plurivorum, C. musicola, and C. sojae: Four Species Pathogenic to Soybean (Glycine max).</title>
        <authorList>
            <person name="Rogerio F."/>
            <person name="Boufleur T.R."/>
            <person name="Ciampi-Guillardi M."/>
            <person name="Sukno S.A."/>
            <person name="Thon M.R."/>
            <person name="Massola Junior N.S."/>
            <person name="Baroncelli R."/>
        </authorList>
    </citation>
    <scope>NUCLEOTIDE SEQUENCE [LARGE SCALE GENOMIC DNA]</scope>
    <source>
        <strain evidence="4 5">LFN0009</strain>
    </source>
</reference>
<sequence length="496" mass="55361">MPVYTQEDKTILAIEAIRSARAAGQKLSVLRAAKTYGVPESSVRHRMNDRPRRERTQPERRLPLRLASVEDMANLLLRARNGEPFALLRNMMAKYGIGEGDVYNFDETGFMMGVITASMVVTRADRRGKAKSVQPGNREWATVIACINSGGWCIPPFVIVQGAYHLANWTTESGFPGDWVIKPTTNGWTDNETGLDWIKHFDKHTKGHTKGIYRMLIIDGHESHLSAEFNNYCKQNAIITVSMPPHSSHLLQPLDISLYSPLKRAYGDEINLFIRASINHITKSEFFFGFHRAHQKVFTKENIKSAFLGAGITPRDPEHVISKLHVHLRTPTPPIANPSTPPPWQSQTPSNSQQTVSQSNFIKRRITTHQGSSPTPIIKAVEQLSKGAQAMAHSLTLLTDRLRTLEDANVALAKRRRAPKSRVQRGGALSIEESQVLVEEKQKGKRLAPRNDEEGGPSKRAQPARRRCGVCGETGRNARTCSKDVESSNESNSDNE</sequence>
<evidence type="ECO:0000256" key="1">
    <source>
        <dbReference type="SAM" id="MobiDB-lite"/>
    </source>
</evidence>
<proteinExistence type="predicted"/>
<feature type="region of interest" description="Disordered" evidence="1">
    <location>
        <begin position="40"/>
        <end position="59"/>
    </location>
</feature>
<feature type="region of interest" description="Disordered" evidence="1">
    <location>
        <begin position="331"/>
        <end position="358"/>
    </location>
</feature>
<evidence type="ECO:0000313" key="4">
    <source>
        <dbReference type="EMBL" id="KAF6820017.1"/>
    </source>
</evidence>
<protein>
    <submittedName>
        <fullName evidence="4">Transposase</fullName>
    </submittedName>
</protein>
<name>A0A8H6JVA7_9PEZI</name>
<gene>
    <name evidence="4" type="ORF">CSOJ01_01085</name>
</gene>
<feature type="compositionally biased region" description="Low complexity" evidence="1">
    <location>
        <begin position="345"/>
        <end position="358"/>
    </location>
</feature>
<dbReference type="PANTHER" id="PTHR19303:SF62">
    <property type="entry name" value="HTH CENPB-TYPE DOMAIN-CONTAINING PROTEIN-RELATED"/>
    <property type="match status" value="1"/>
</dbReference>
<feature type="domain" description="DDE-1" evidence="2">
    <location>
        <begin position="138"/>
        <end position="307"/>
    </location>
</feature>
<dbReference type="EMBL" id="WIGN01000007">
    <property type="protein sequence ID" value="KAF6820017.1"/>
    <property type="molecule type" value="Genomic_DNA"/>
</dbReference>
<dbReference type="InterPro" id="IPR004875">
    <property type="entry name" value="DDE_SF_endonuclease_dom"/>
</dbReference>
<keyword evidence="5" id="KW-1185">Reference proteome</keyword>
<dbReference type="GO" id="GO:0005634">
    <property type="term" value="C:nucleus"/>
    <property type="evidence" value="ECO:0007669"/>
    <property type="project" value="TreeGrafter"/>
</dbReference>
<feature type="region of interest" description="Disordered" evidence="1">
    <location>
        <begin position="439"/>
        <end position="496"/>
    </location>
</feature>
<feature type="domain" description="HTH psq-type" evidence="3">
    <location>
        <begin position="8"/>
        <end position="50"/>
    </location>
</feature>
<evidence type="ECO:0000313" key="5">
    <source>
        <dbReference type="Proteomes" id="UP000652219"/>
    </source>
</evidence>
<accession>A0A8H6JVA7</accession>
<feature type="compositionally biased region" description="Pro residues" evidence="1">
    <location>
        <begin position="331"/>
        <end position="344"/>
    </location>
</feature>
<dbReference type="Gene3D" id="1.10.10.60">
    <property type="entry name" value="Homeodomain-like"/>
    <property type="match status" value="1"/>
</dbReference>
<dbReference type="InterPro" id="IPR050863">
    <property type="entry name" value="CenT-Element_Derived"/>
</dbReference>
<comment type="caution">
    <text evidence="4">The sequence shown here is derived from an EMBL/GenBank/DDBJ whole genome shotgun (WGS) entry which is preliminary data.</text>
</comment>
<dbReference type="Pfam" id="PF05225">
    <property type="entry name" value="HTH_psq"/>
    <property type="match status" value="1"/>
</dbReference>
<evidence type="ECO:0000259" key="3">
    <source>
        <dbReference type="Pfam" id="PF05225"/>
    </source>
</evidence>
<dbReference type="AlphaFoldDB" id="A0A8H6JVA7"/>
<dbReference type="Proteomes" id="UP000652219">
    <property type="component" value="Unassembled WGS sequence"/>
</dbReference>
<evidence type="ECO:0000259" key="2">
    <source>
        <dbReference type="Pfam" id="PF03184"/>
    </source>
</evidence>
<organism evidence="4 5">
    <name type="scientific">Colletotrichum sojae</name>
    <dbReference type="NCBI Taxonomy" id="2175907"/>
    <lineage>
        <taxon>Eukaryota</taxon>
        <taxon>Fungi</taxon>
        <taxon>Dikarya</taxon>
        <taxon>Ascomycota</taxon>
        <taxon>Pezizomycotina</taxon>
        <taxon>Sordariomycetes</taxon>
        <taxon>Hypocreomycetidae</taxon>
        <taxon>Glomerellales</taxon>
        <taxon>Glomerellaceae</taxon>
        <taxon>Colletotrichum</taxon>
        <taxon>Colletotrichum orchidearum species complex</taxon>
    </lineage>
</organism>
<dbReference type="GO" id="GO:0003677">
    <property type="term" value="F:DNA binding"/>
    <property type="evidence" value="ECO:0007669"/>
    <property type="project" value="InterPro"/>
</dbReference>
<feature type="compositionally biased region" description="Basic and acidic residues" evidence="1">
    <location>
        <begin position="42"/>
        <end position="59"/>
    </location>
</feature>